<name>A0ABS4IME5_9BACI</name>
<proteinExistence type="predicted"/>
<dbReference type="EMBL" id="JAGGKX010000034">
    <property type="protein sequence ID" value="MBP1971735.1"/>
    <property type="molecule type" value="Genomic_DNA"/>
</dbReference>
<dbReference type="Proteomes" id="UP001519345">
    <property type="component" value="Unassembled WGS sequence"/>
</dbReference>
<sequence length="58" mass="6877">MNRKELKEIAEIRLKEAKVLLENKCYDGTYYLSGYVIECVLKLGLQRIQENMISRIKK</sequence>
<protein>
    <submittedName>
        <fullName evidence="1">HEPN domain-containing protein</fullName>
    </submittedName>
</protein>
<comment type="caution">
    <text evidence="1">The sequence shown here is derived from an EMBL/GenBank/DDBJ whole genome shotgun (WGS) entry which is preliminary data.</text>
</comment>
<reference evidence="1 2" key="1">
    <citation type="submission" date="2021-03" db="EMBL/GenBank/DDBJ databases">
        <title>Genomic Encyclopedia of Type Strains, Phase IV (KMG-IV): sequencing the most valuable type-strain genomes for metagenomic binning, comparative biology and taxonomic classification.</title>
        <authorList>
            <person name="Goeker M."/>
        </authorList>
    </citation>
    <scope>NUCLEOTIDE SEQUENCE [LARGE SCALE GENOMIC DNA]</scope>
    <source>
        <strain evidence="1 2">DSM 25609</strain>
    </source>
</reference>
<gene>
    <name evidence="1" type="ORF">J2Z83_003890</name>
</gene>
<accession>A0ABS4IME5</accession>
<evidence type="ECO:0000313" key="1">
    <source>
        <dbReference type="EMBL" id="MBP1971735.1"/>
    </source>
</evidence>
<evidence type="ECO:0000313" key="2">
    <source>
        <dbReference type="Proteomes" id="UP001519345"/>
    </source>
</evidence>
<keyword evidence="2" id="KW-1185">Reference proteome</keyword>
<organism evidence="1 2">
    <name type="scientific">Virgibacillus natechei</name>
    <dbReference type="NCBI Taxonomy" id="1216297"/>
    <lineage>
        <taxon>Bacteria</taxon>
        <taxon>Bacillati</taxon>
        <taxon>Bacillota</taxon>
        <taxon>Bacilli</taxon>
        <taxon>Bacillales</taxon>
        <taxon>Bacillaceae</taxon>
        <taxon>Virgibacillus</taxon>
    </lineage>
</organism>
<dbReference type="RefSeq" id="WP_209464745.1">
    <property type="nucleotide sequence ID" value="NZ_CP110224.1"/>
</dbReference>